<dbReference type="EMBL" id="KN822959">
    <property type="protein sequence ID" value="KIO31895.1"/>
    <property type="molecule type" value="Genomic_DNA"/>
</dbReference>
<sequence>MVTVESADVSSAMSVGFGKNGMSRLWLECEKFAVHSRGCQSYRTNEQNHSA</sequence>
<dbReference type="HOGENOM" id="CLU_3108158_0_0_1"/>
<reference evidence="1 2" key="1">
    <citation type="submission" date="2014-04" db="EMBL/GenBank/DDBJ databases">
        <authorList>
            <consortium name="DOE Joint Genome Institute"/>
            <person name="Kuo A."/>
            <person name="Girlanda M."/>
            <person name="Perotto S."/>
            <person name="Kohler A."/>
            <person name="Nagy L.G."/>
            <person name="Floudas D."/>
            <person name="Copeland A."/>
            <person name="Barry K.W."/>
            <person name="Cichocki N."/>
            <person name="Veneault-Fourrey C."/>
            <person name="LaButti K."/>
            <person name="Lindquist E.A."/>
            <person name="Lipzen A."/>
            <person name="Lundell T."/>
            <person name="Morin E."/>
            <person name="Murat C."/>
            <person name="Sun H."/>
            <person name="Tunlid A."/>
            <person name="Henrissat B."/>
            <person name="Grigoriev I.V."/>
            <person name="Hibbett D.S."/>
            <person name="Martin F."/>
            <person name="Nordberg H.P."/>
            <person name="Cantor M.N."/>
            <person name="Hua S.X."/>
        </authorList>
    </citation>
    <scope>NUCLEOTIDE SEQUENCE [LARGE SCALE GENOMIC DNA]</scope>
    <source>
        <strain evidence="1 2">MUT 4182</strain>
    </source>
</reference>
<name>A0A0C3QIK3_9AGAM</name>
<accession>A0A0C3QIK3</accession>
<protein>
    <submittedName>
        <fullName evidence="1">Uncharacterized protein</fullName>
    </submittedName>
</protein>
<proteinExistence type="predicted"/>
<evidence type="ECO:0000313" key="2">
    <source>
        <dbReference type="Proteomes" id="UP000054248"/>
    </source>
</evidence>
<gene>
    <name evidence="1" type="ORF">M407DRAFT_241634</name>
</gene>
<dbReference type="AlphaFoldDB" id="A0A0C3QIK3"/>
<evidence type="ECO:0000313" key="1">
    <source>
        <dbReference type="EMBL" id="KIO31895.1"/>
    </source>
</evidence>
<dbReference type="Proteomes" id="UP000054248">
    <property type="component" value="Unassembled WGS sequence"/>
</dbReference>
<reference evidence="2" key="2">
    <citation type="submission" date="2015-01" db="EMBL/GenBank/DDBJ databases">
        <title>Evolutionary Origins and Diversification of the Mycorrhizal Mutualists.</title>
        <authorList>
            <consortium name="DOE Joint Genome Institute"/>
            <consortium name="Mycorrhizal Genomics Consortium"/>
            <person name="Kohler A."/>
            <person name="Kuo A."/>
            <person name="Nagy L.G."/>
            <person name="Floudas D."/>
            <person name="Copeland A."/>
            <person name="Barry K.W."/>
            <person name="Cichocki N."/>
            <person name="Veneault-Fourrey C."/>
            <person name="LaButti K."/>
            <person name="Lindquist E.A."/>
            <person name="Lipzen A."/>
            <person name="Lundell T."/>
            <person name="Morin E."/>
            <person name="Murat C."/>
            <person name="Riley R."/>
            <person name="Ohm R."/>
            <person name="Sun H."/>
            <person name="Tunlid A."/>
            <person name="Henrissat B."/>
            <person name="Grigoriev I.V."/>
            <person name="Hibbett D.S."/>
            <person name="Martin F."/>
        </authorList>
    </citation>
    <scope>NUCLEOTIDE SEQUENCE [LARGE SCALE GENOMIC DNA]</scope>
    <source>
        <strain evidence="2">MUT 4182</strain>
    </source>
</reference>
<organism evidence="1 2">
    <name type="scientific">Tulasnella calospora MUT 4182</name>
    <dbReference type="NCBI Taxonomy" id="1051891"/>
    <lineage>
        <taxon>Eukaryota</taxon>
        <taxon>Fungi</taxon>
        <taxon>Dikarya</taxon>
        <taxon>Basidiomycota</taxon>
        <taxon>Agaricomycotina</taxon>
        <taxon>Agaricomycetes</taxon>
        <taxon>Cantharellales</taxon>
        <taxon>Tulasnellaceae</taxon>
        <taxon>Tulasnella</taxon>
    </lineage>
</organism>
<keyword evidence="2" id="KW-1185">Reference proteome</keyword>